<keyword evidence="5" id="KW-1185">Reference proteome</keyword>
<evidence type="ECO:0000313" key="5">
    <source>
        <dbReference type="Proteomes" id="UP001217089"/>
    </source>
</evidence>
<dbReference type="Proteomes" id="UP001217089">
    <property type="component" value="Unassembled WGS sequence"/>
</dbReference>
<dbReference type="PANTHER" id="PTHR13393:SF0">
    <property type="entry name" value="RNA N6-ADENOSINE-METHYLTRANSFERASE METTL16"/>
    <property type="match status" value="1"/>
</dbReference>
<sequence length="560" mass="63947">MTTIVSLRDSMKFEKDHPGLFDVSLAGMLVVFDKRYYIVFIPKYSTTEFCQGKTMRWGIAWTFDKTVNFPKSLFQQSKKEKPPLIYPIPEDITDVKYDLVCIFQSLKELLKELKINFKELVNTETLKTLDISAKENTWSHQRRKRRGQLRQTDSKPTEKKVARETTSTKDTEQMTSAVVKGELTSTVVTGPRQSTSTIKTENVTSTALKGEITSTKVAGKKDFSKSTVQTKSLVTGEVTSDIPTCTSNSSSLQQANSTPCENCNEESVKNSESTCTCDSSKKEEHVNECTSKIDSECNDTTFSKMCTEDDENDVLNKKVLGTTSKKRKRSINDKTGIDEDQHNKHAKLDPLDQKQKDHSVSEKVSESCNSENLVLPVKSCDSEESSLNTVYEDTCKDELFLLHCFLRVKVVSGKINLEMEWIDGEQKDSMQQVMQFFKNKFSTSYIQHEYLREICWIHDKNMTRKKRNNRTTITTMFNVSKNDSDPPIKSVGPLYCVSNSGNLQRDLPSLQCKRKQTLQLENVIWYERINISEDILILPNVYEKRLMHIDLRLSNGGLKP</sequence>
<reference evidence="4 5" key="1">
    <citation type="submission" date="2022-12" db="EMBL/GenBank/DDBJ databases">
        <title>Chromosome-level genome of Tegillarca granosa.</title>
        <authorList>
            <person name="Kim J."/>
        </authorList>
    </citation>
    <scope>NUCLEOTIDE SEQUENCE [LARGE SCALE GENOMIC DNA]</scope>
    <source>
        <strain evidence="4">Teg-2019</strain>
        <tissue evidence="4">Adductor muscle</tissue>
    </source>
</reference>
<evidence type="ECO:0000256" key="2">
    <source>
        <dbReference type="ARBA" id="ARBA00022679"/>
    </source>
</evidence>
<feature type="compositionally biased region" description="Basic and acidic residues" evidence="3">
    <location>
        <begin position="330"/>
        <end position="365"/>
    </location>
</feature>
<accession>A0ABQ9F6V2</accession>
<feature type="compositionally biased region" description="Basic and acidic residues" evidence="3">
    <location>
        <begin position="152"/>
        <end position="172"/>
    </location>
</feature>
<gene>
    <name evidence="4" type="ORF">KUTeg_010460</name>
</gene>
<proteinExistence type="predicted"/>
<keyword evidence="1" id="KW-0489">Methyltransferase</keyword>
<organism evidence="4 5">
    <name type="scientific">Tegillarca granosa</name>
    <name type="common">Malaysian cockle</name>
    <name type="synonym">Anadara granosa</name>
    <dbReference type="NCBI Taxonomy" id="220873"/>
    <lineage>
        <taxon>Eukaryota</taxon>
        <taxon>Metazoa</taxon>
        <taxon>Spiralia</taxon>
        <taxon>Lophotrochozoa</taxon>
        <taxon>Mollusca</taxon>
        <taxon>Bivalvia</taxon>
        <taxon>Autobranchia</taxon>
        <taxon>Pteriomorphia</taxon>
        <taxon>Arcoida</taxon>
        <taxon>Arcoidea</taxon>
        <taxon>Arcidae</taxon>
        <taxon>Tegillarca</taxon>
    </lineage>
</organism>
<evidence type="ECO:0000313" key="4">
    <source>
        <dbReference type="EMBL" id="KAJ8313087.1"/>
    </source>
</evidence>
<keyword evidence="2" id="KW-0808">Transferase</keyword>
<dbReference type="InterPro" id="IPR010286">
    <property type="entry name" value="METTL16/RlmF"/>
</dbReference>
<evidence type="ECO:0000256" key="1">
    <source>
        <dbReference type="ARBA" id="ARBA00022603"/>
    </source>
</evidence>
<name>A0ABQ9F6V2_TEGGR</name>
<feature type="region of interest" description="Disordered" evidence="3">
    <location>
        <begin position="137"/>
        <end position="177"/>
    </location>
</feature>
<protein>
    <submittedName>
        <fullName evidence="4">Uncharacterized protein</fullName>
    </submittedName>
</protein>
<comment type="caution">
    <text evidence="4">The sequence shown here is derived from an EMBL/GenBank/DDBJ whole genome shotgun (WGS) entry which is preliminary data.</text>
</comment>
<evidence type="ECO:0000256" key="3">
    <source>
        <dbReference type="SAM" id="MobiDB-lite"/>
    </source>
</evidence>
<feature type="region of interest" description="Disordered" evidence="3">
    <location>
        <begin position="325"/>
        <end position="367"/>
    </location>
</feature>
<dbReference type="PANTHER" id="PTHR13393">
    <property type="entry name" value="SAM-DEPENDENT METHYLTRANSFERASE"/>
    <property type="match status" value="1"/>
</dbReference>
<dbReference type="EMBL" id="JARBDR010000440">
    <property type="protein sequence ID" value="KAJ8313087.1"/>
    <property type="molecule type" value="Genomic_DNA"/>
</dbReference>